<dbReference type="AlphaFoldDB" id="A0A101LZ41"/>
<protein>
    <submittedName>
        <fullName evidence="1">Uncharacterized protein</fullName>
    </submittedName>
</protein>
<proteinExistence type="predicted"/>
<dbReference type="EMBL" id="LKAM01000006">
    <property type="protein sequence ID" value="KUM47955.1"/>
    <property type="molecule type" value="Genomic_DNA"/>
</dbReference>
<keyword evidence="1" id="KW-0496">Mitochondrion</keyword>
<geneLocation type="mitochondrion" evidence="1"/>
<accession>A0A101LZ41</accession>
<evidence type="ECO:0000313" key="1">
    <source>
        <dbReference type="EMBL" id="KUM47955.1"/>
    </source>
</evidence>
<name>A0A101LZ41_PICGL</name>
<reference evidence="1" key="1">
    <citation type="journal article" date="2015" name="Genome Biol. Evol.">
        <title>Organellar Genomes of White Spruce (Picea glauca): Assembly and Annotation.</title>
        <authorList>
            <person name="Jackman S.D."/>
            <person name="Warren R.L."/>
            <person name="Gibb E.A."/>
            <person name="Vandervalk B.P."/>
            <person name="Mohamadi H."/>
            <person name="Chu J."/>
            <person name="Raymond A."/>
            <person name="Pleasance S."/>
            <person name="Coope R."/>
            <person name="Wildung M.R."/>
            <person name="Ritland C.E."/>
            <person name="Bousquet J."/>
            <person name="Jones S.J."/>
            <person name="Bohlmann J."/>
            <person name="Birol I."/>
        </authorList>
    </citation>
    <scope>NUCLEOTIDE SEQUENCE [LARGE SCALE GENOMIC DNA]</scope>
    <source>
        <tissue evidence="1">Flushing bud</tissue>
    </source>
</reference>
<comment type="caution">
    <text evidence="1">The sequence shown here is derived from an EMBL/GenBank/DDBJ whole genome shotgun (WGS) entry which is preliminary data.</text>
</comment>
<gene>
    <name evidence="1" type="ORF">ABT39_MTgene4950</name>
</gene>
<organism evidence="1">
    <name type="scientific">Picea glauca</name>
    <name type="common">White spruce</name>
    <name type="synonym">Pinus glauca</name>
    <dbReference type="NCBI Taxonomy" id="3330"/>
    <lineage>
        <taxon>Eukaryota</taxon>
        <taxon>Viridiplantae</taxon>
        <taxon>Streptophyta</taxon>
        <taxon>Embryophyta</taxon>
        <taxon>Tracheophyta</taxon>
        <taxon>Spermatophyta</taxon>
        <taxon>Pinopsida</taxon>
        <taxon>Pinidae</taxon>
        <taxon>Conifers I</taxon>
        <taxon>Pinales</taxon>
        <taxon>Pinaceae</taxon>
        <taxon>Picea</taxon>
    </lineage>
</organism>
<sequence>MEGDLDGVKTYADFKVIEILEDKDPCPTLLGISLDFDNDAIKQWRMSFEGDGHQVVQSLDPTLGEHFVEPVEDVMDESALDQLYNLTVGKREDYINPTTDGE</sequence>